<dbReference type="InterPro" id="IPR015943">
    <property type="entry name" value="WD40/YVTN_repeat-like_dom_sf"/>
</dbReference>
<evidence type="ECO:0000313" key="5">
    <source>
        <dbReference type="Proteomes" id="UP000553632"/>
    </source>
</evidence>
<evidence type="ECO:0000313" key="3">
    <source>
        <dbReference type="EMBL" id="KAF4733350.1"/>
    </source>
</evidence>
<dbReference type="Proteomes" id="UP000574390">
    <property type="component" value="Unassembled WGS sequence"/>
</dbReference>
<dbReference type="Gene3D" id="2.130.10.10">
    <property type="entry name" value="YVTN repeat-like/Quinoprotein amine dehydrogenase"/>
    <property type="match status" value="2"/>
</dbReference>
<dbReference type="SUPFAM" id="SSF50978">
    <property type="entry name" value="WD40 repeat-like"/>
    <property type="match status" value="1"/>
</dbReference>
<evidence type="ECO:0000313" key="4">
    <source>
        <dbReference type="EMBL" id="KAF4744307.1"/>
    </source>
</evidence>
<dbReference type="PANTHER" id="PTHR44019">
    <property type="entry name" value="WD REPEAT-CONTAINING PROTEIN 55"/>
    <property type="match status" value="1"/>
</dbReference>
<dbReference type="SMART" id="SM00320">
    <property type="entry name" value="WD40"/>
    <property type="match status" value="2"/>
</dbReference>
<dbReference type="InterPro" id="IPR001680">
    <property type="entry name" value="WD40_rpt"/>
</dbReference>
<accession>A0A7J6THI2</accession>
<keyword evidence="1" id="KW-0853">WD repeat</keyword>
<dbReference type="AlphaFoldDB" id="A0A7J6THI2"/>
<evidence type="ECO:0000256" key="2">
    <source>
        <dbReference type="ARBA" id="ARBA00022737"/>
    </source>
</evidence>
<keyword evidence="5" id="KW-1185">Reference proteome</keyword>
<name>A0A7J6THI2_PEROL</name>
<organism evidence="4 6">
    <name type="scientific">Perkinsus olseni</name>
    <name type="common">Perkinsus atlanticus</name>
    <dbReference type="NCBI Taxonomy" id="32597"/>
    <lineage>
        <taxon>Eukaryota</taxon>
        <taxon>Sar</taxon>
        <taxon>Alveolata</taxon>
        <taxon>Perkinsozoa</taxon>
        <taxon>Perkinsea</taxon>
        <taxon>Perkinsida</taxon>
        <taxon>Perkinsidae</taxon>
        <taxon>Perkinsus</taxon>
    </lineage>
</organism>
<protein>
    <submittedName>
        <fullName evidence="4">Uncharacterized protein</fullName>
    </submittedName>
</protein>
<dbReference type="PANTHER" id="PTHR44019:SF8">
    <property type="entry name" value="POC1 CENTRIOLAR PROTEIN HOMOLOG"/>
    <property type="match status" value="1"/>
</dbReference>
<dbReference type="InterPro" id="IPR036322">
    <property type="entry name" value="WD40_repeat_dom_sf"/>
</dbReference>
<comment type="caution">
    <text evidence="4">The sequence shown here is derived from an EMBL/GenBank/DDBJ whole genome shotgun (WGS) entry which is preliminary data.</text>
</comment>
<evidence type="ECO:0000313" key="6">
    <source>
        <dbReference type="Proteomes" id="UP000574390"/>
    </source>
</evidence>
<dbReference type="OMA" id="GRCEMND"/>
<dbReference type="Proteomes" id="UP000553632">
    <property type="component" value="Unassembled WGS sequence"/>
</dbReference>
<proteinExistence type="predicted"/>
<keyword evidence="2" id="KW-0677">Repeat</keyword>
<sequence>MCRFSRGQYVERKRDSRSAPILDLKTFSASALAACRSGRILVYDLSGRAEPVGGDWCTTVTKPKVELVRPSRAGEPFLVKPVAALACAPLSEGYVGGGHAGNGDGSITIWRLGTREVVANWMGHRGGATTSICHVEGSKLASAGSDGHCCVWDPSAAAKCVWSSPPPAWEGEDPSMRIRRQFTSVCRVDAAVIVVGRKDSSWRAYDTRIGGRQTEVAKCVMKDWCMCVEADGQGSHTVRASDKAVKIFDIRRVGSESGEPLQERHQSSRLLTRFCSDGRYRLVTCGLDGRVLVSSLENDSKQASEVHSEDDYMLACAFDSSRLVVAGLRGKVDIFGFDD</sequence>
<dbReference type="EMBL" id="JABANM010007408">
    <property type="protein sequence ID" value="KAF4744307.1"/>
    <property type="molecule type" value="Genomic_DNA"/>
</dbReference>
<dbReference type="InterPro" id="IPR050505">
    <property type="entry name" value="WDR55/POC1"/>
</dbReference>
<gene>
    <name evidence="4" type="ORF">FOZ62_030922</name>
    <name evidence="3" type="ORF">FOZ63_002199</name>
</gene>
<reference evidence="5 6" key="1">
    <citation type="submission" date="2020-04" db="EMBL/GenBank/DDBJ databases">
        <title>Perkinsus olseni comparative genomics.</title>
        <authorList>
            <person name="Bogema D.R."/>
        </authorList>
    </citation>
    <scope>NUCLEOTIDE SEQUENCE [LARGE SCALE GENOMIC DNA]</scope>
    <source>
        <strain evidence="4">ATCC PRA-205</strain>
        <strain evidence="3 5">ATCC PRA-207</strain>
    </source>
</reference>
<dbReference type="EMBL" id="JABANO010017523">
    <property type="protein sequence ID" value="KAF4733350.1"/>
    <property type="molecule type" value="Genomic_DNA"/>
</dbReference>
<evidence type="ECO:0000256" key="1">
    <source>
        <dbReference type="ARBA" id="ARBA00022574"/>
    </source>
</evidence>